<keyword evidence="3 4" id="KW-0732">Signal</keyword>
<evidence type="ECO:0000256" key="1">
    <source>
        <dbReference type="ARBA" id="ARBA00010545"/>
    </source>
</evidence>
<feature type="signal peptide" evidence="4">
    <location>
        <begin position="1"/>
        <end position="20"/>
    </location>
</feature>
<evidence type="ECO:0000313" key="6">
    <source>
        <dbReference type="Proteomes" id="UP001194468"/>
    </source>
</evidence>
<evidence type="ECO:0000256" key="4">
    <source>
        <dbReference type="SAM" id="SignalP"/>
    </source>
</evidence>
<comment type="caution">
    <text evidence="5">The sequence shown here is derived from an EMBL/GenBank/DDBJ whole genome shotgun (WGS) entry which is preliminary data.</text>
</comment>
<proteinExistence type="inferred from homology"/>
<dbReference type="Proteomes" id="UP001194468">
    <property type="component" value="Unassembled WGS sequence"/>
</dbReference>
<reference evidence="5" key="1">
    <citation type="submission" date="2019-10" db="EMBL/GenBank/DDBJ databases">
        <authorList>
            <consortium name="DOE Joint Genome Institute"/>
            <person name="Kuo A."/>
            <person name="Miyauchi S."/>
            <person name="Kiss E."/>
            <person name="Drula E."/>
            <person name="Kohler A."/>
            <person name="Sanchez-Garcia M."/>
            <person name="Andreopoulos B."/>
            <person name="Barry K.W."/>
            <person name="Bonito G."/>
            <person name="Buee M."/>
            <person name="Carver A."/>
            <person name="Chen C."/>
            <person name="Cichocki N."/>
            <person name="Clum A."/>
            <person name="Culley D."/>
            <person name="Crous P.W."/>
            <person name="Fauchery L."/>
            <person name="Girlanda M."/>
            <person name="Hayes R."/>
            <person name="Keri Z."/>
            <person name="LaButti K."/>
            <person name="Lipzen A."/>
            <person name="Lombard V."/>
            <person name="Magnuson J."/>
            <person name="Maillard F."/>
            <person name="Morin E."/>
            <person name="Murat C."/>
            <person name="Nolan M."/>
            <person name="Ohm R."/>
            <person name="Pangilinan J."/>
            <person name="Pereira M."/>
            <person name="Perotto S."/>
            <person name="Peter M."/>
            <person name="Riley R."/>
            <person name="Sitrit Y."/>
            <person name="Stielow B."/>
            <person name="Szollosi G."/>
            <person name="Zifcakova L."/>
            <person name="Stursova M."/>
            <person name="Spatafora J.W."/>
            <person name="Tedersoo L."/>
            <person name="Vaario L.-M."/>
            <person name="Yamada A."/>
            <person name="Yan M."/>
            <person name="Wang P."/>
            <person name="Xu J."/>
            <person name="Bruns T."/>
            <person name="Baldrian P."/>
            <person name="Vilgalys R."/>
            <person name="Henrissat B."/>
            <person name="Grigoriev I.V."/>
            <person name="Hibbett D."/>
            <person name="Nagy L.G."/>
            <person name="Martin F.M."/>
        </authorList>
    </citation>
    <scope>NUCLEOTIDE SEQUENCE</scope>
    <source>
        <strain evidence="5">BED1</strain>
    </source>
</reference>
<dbReference type="PANTHER" id="PTHR38425:SF1">
    <property type="entry name" value="LONG CHRONOLOGICAL LIFESPAN PROTEIN 2"/>
    <property type="match status" value="1"/>
</dbReference>
<comment type="similarity">
    <text evidence="1">Belongs to the LCL2 family.</text>
</comment>
<feature type="chain" id="PRO_5042005039" description="Long chronological lifespan protein 2" evidence="4">
    <location>
        <begin position="21"/>
        <end position="118"/>
    </location>
</feature>
<reference evidence="5" key="2">
    <citation type="journal article" date="2020" name="Nat. Commun.">
        <title>Large-scale genome sequencing of mycorrhizal fungi provides insights into the early evolution of symbiotic traits.</title>
        <authorList>
            <person name="Miyauchi S."/>
            <person name="Kiss E."/>
            <person name="Kuo A."/>
            <person name="Drula E."/>
            <person name="Kohler A."/>
            <person name="Sanchez-Garcia M."/>
            <person name="Morin E."/>
            <person name="Andreopoulos B."/>
            <person name="Barry K.W."/>
            <person name="Bonito G."/>
            <person name="Buee M."/>
            <person name="Carver A."/>
            <person name="Chen C."/>
            <person name="Cichocki N."/>
            <person name="Clum A."/>
            <person name="Culley D."/>
            <person name="Crous P.W."/>
            <person name="Fauchery L."/>
            <person name="Girlanda M."/>
            <person name="Hayes R.D."/>
            <person name="Keri Z."/>
            <person name="LaButti K."/>
            <person name="Lipzen A."/>
            <person name="Lombard V."/>
            <person name="Magnuson J."/>
            <person name="Maillard F."/>
            <person name="Murat C."/>
            <person name="Nolan M."/>
            <person name="Ohm R.A."/>
            <person name="Pangilinan J."/>
            <person name="Pereira M.F."/>
            <person name="Perotto S."/>
            <person name="Peter M."/>
            <person name="Pfister S."/>
            <person name="Riley R."/>
            <person name="Sitrit Y."/>
            <person name="Stielow J.B."/>
            <person name="Szollosi G."/>
            <person name="Zifcakova L."/>
            <person name="Stursova M."/>
            <person name="Spatafora J.W."/>
            <person name="Tedersoo L."/>
            <person name="Vaario L.M."/>
            <person name="Yamada A."/>
            <person name="Yan M."/>
            <person name="Wang P."/>
            <person name="Xu J."/>
            <person name="Bruns T."/>
            <person name="Baldrian P."/>
            <person name="Vilgalys R."/>
            <person name="Dunand C."/>
            <person name="Henrissat B."/>
            <person name="Grigoriev I.V."/>
            <person name="Hibbett D."/>
            <person name="Nagy L.G."/>
            <person name="Martin F.M."/>
        </authorList>
    </citation>
    <scope>NUCLEOTIDE SEQUENCE</scope>
    <source>
        <strain evidence="5">BED1</strain>
    </source>
</reference>
<accession>A0AAD4GKW0</accession>
<organism evidence="5 6">
    <name type="scientific">Boletus edulis BED1</name>
    <dbReference type="NCBI Taxonomy" id="1328754"/>
    <lineage>
        <taxon>Eukaryota</taxon>
        <taxon>Fungi</taxon>
        <taxon>Dikarya</taxon>
        <taxon>Basidiomycota</taxon>
        <taxon>Agaricomycotina</taxon>
        <taxon>Agaricomycetes</taxon>
        <taxon>Agaricomycetidae</taxon>
        <taxon>Boletales</taxon>
        <taxon>Boletineae</taxon>
        <taxon>Boletaceae</taxon>
        <taxon>Boletoideae</taxon>
        <taxon>Boletus</taxon>
    </lineage>
</organism>
<keyword evidence="6" id="KW-1185">Reference proteome</keyword>
<evidence type="ECO:0000313" key="5">
    <source>
        <dbReference type="EMBL" id="KAF8450487.1"/>
    </source>
</evidence>
<protein>
    <recommendedName>
        <fullName evidence="2">Long chronological lifespan protein 2</fullName>
    </recommendedName>
</protein>
<dbReference type="EMBL" id="WHUW01000002">
    <property type="protein sequence ID" value="KAF8450487.1"/>
    <property type="molecule type" value="Genomic_DNA"/>
</dbReference>
<sequence>MRFPITSAILFASLSSVATAQFGFFDQMFGNHQGQQQQPQPHASSQWTTQAEAVPCSLYLCPDSLVCVSQPSECPCPREVDIKCIIPDAEDTKAGTVVCVRGTSGCAVVERFANAYSK</sequence>
<name>A0AAD4GKW0_BOLED</name>
<evidence type="ECO:0000256" key="3">
    <source>
        <dbReference type="ARBA" id="ARBA00022729"/>
    </source>
</evidence>
<dbReference type="PANTHER" id="PTHR38425">
    <property type="entry name" value="LONG CHRONOLOGICAL LIFESPAN PROTEIN 2"/>
    <property type="match status" value="1"/>
</dbReference>
<dbReference type="GO" id="GO:0036503">
    <property type="term" value="P:ERAD pathway"/>
    <property type="evidence" value="ECO:0007669"/>
    <property type="project" value="TreeGrafter"/>
</dbReference>
<gene>
    <name evidence="5" type="ORF">L210DRAFT_3520642</name>
</gene>
<dbReference type="InterPro" id="IPR034543">
    <property type="entry name" value="LCL2"/>
</dbReference>
<evidence type="ECO:0000256" key="2">
    <source>
        <dbReference type="ARBA" id="ARBA00018534"/>
    </source>
</evidence>
<dbReference type="AlphaFoldDB" id="A0AAD4GKW0"/>